<organism evidence="1 2">
    <name type="scientific">Coniosporium uncinatum</name>
    <dbReference type="NCBI Taxonomy" id="93489"/>
    <lineage>
        <taxon>Eukaryota</taxon>
        <taxon>Fungi</taxon>
        <taxon>Dikarya</taxon>
        <taxon>Ascomycota</taxon>
        <taxon>Pezizomycotina</taxon>
        <taxon>Dothideomycetes</taxon>
        <taxon>Dothideomycetes incertae sedis</taxon>
        <taxon>Coniosporium</taxon>
    </lineage>
</organism>
<accession>A0ACC3DJE8</accession>
<reference evidence="1" key="1">
    <citation type="submission" date="2024-09" db="EMBL/GenBank/DDBJ databases">
        <title>Black Yeasts Isolated from many extreme environments.</title>
        <authorList>
            <person name="Coleine C."/>
            <person name="Stajich J.E."/>
            <person name="Selbmann L."/>
        </authorList>
    </citation>
    <scope>NUCLEOTIDE SEQUENCE</scope>
    <source>
        <strain evidence="1">CCFEE 5737</strain>
    </source>
</reference>
<keyword evidence="2" id="KW-1185">Reference proteome</keyword>
<evidence type="ECO:0000313" key="2">
    <source>
        <dbReference type="Proteomes" id="UP001186974"/>
    </source>
</evidence>
<feature type="non-terminal residue" evidence="1">
    <location>
        <position position="506"/>
    </location>
</feature>
<dbReference type="Proteomes" id="UP001186974">
    <property type="component" value="Unassembled WGS sequence"/>
</dbReference>
<name>A0ACC3DJE8_9PEZI</name>
<sequence>MRATVDPYYWEILVGPLPLPNVAAPSSTSNSAALSSSSSFSSSPETESGAPSSTRVSKSFSLSSVAALPLTTPEASWPHHHENWTHPHDNPHDGWTSSHGGWSHWKRAEASGYQPLEYPYTRKTGGMIRNLEADSDSLYSDWLYVVSASILDITLDLWGGSALGLDNDTLDIWGIDPLWQDDGIYRWDQFWNVPTGDFDDETLLPLGLYFMTNVTGRDVSKWTLGGWYYNGVYYPTTEAFRAAYYSPGFEKLAPNVDDLWAWTDQQGEVPPMDNIFPPVNAAPMGARYSVDTAEQYVKWMDFDFYISFDRDRGLRLHNIRYKGQRIIYELGLEEALAHYAGQDPTQSGTSYLDSYYGFGPYAFELVKGYDCPASATYLNSKFFTAETTHTHIDSICLFEAEADYPIQRHSTASYVSVTKNIYFTVRSVCTVGNYDYAFTYSFYMDGTVHVEVRASGYIQSAYFANNEEYGYQIHDSLSGSMHDHVLNYKLDLDVLGTANTMTTTTL</sequence>
<gene>
    <name evidence="1" type="ORF">LTS18_012353</name>
</gene>
<dbReference type="EMBL" id="JAWDJW010003686">
    <property type="protein sequence ID" value="KAK3076679.1"/>
    <property type="molecule type" value="Genomic_DNA"/>
</dbReference>
<evidence type="ECO:0000313" key="1">
    <source>
        <dbReference type="EMBL" id="KAK3076679.1"/>
    </source>
</evidence>
<protein>
    <submittedName>
        <fullName evidence="1">Uncharacterized protein</fullName>
    </submittedName>
</protein>
<comment type="caution">
    <text evidence="1">The sequence shown here is derived from an EMBL/GenBank/DDBJ whole genome shotgun (WGS) entry which is preliminary data.</text>
</comment>
<proteinExistence type="predicted"/>